<feature type="region of interest" description="Disordered" evidence="1">
    <location>
        <begin position="254"/>
        <end position="309"/>
    </location>
</feature>
<name>A0A1G6H4B6_9ACTN</name>
<dbReference type="STRING" id="1577474.GA0111570_106167"/>
<dbReference type="EMBL" id="FMYF01000006">
    <property type="protein sequence ID" value="SDB89021.1"/>
    <property type="molecule type" value="Genomic_DNA"/>
</dbReference>
<keyword evidence="3" id="KW-1185">Reference proteome</keyword>
<dbReference type="Proteomes" id="UP000199086">
    <property type="component" value="Unassembled WGS sequence"/>
</dbReference>
<evidence type="ECO:0000256" key="1">
    <source>
        <dbReference type="SAM" id="MobiDB-lite"/>
    </source>
</evidence>
<sequence>MTTPNEPTRPTGYQTGTAPYDPTESQAFGDPSAQPDGTGSLAGMGAPAGTGSLAGTGSPAGTGSRSGDSGSLADAGRETADSAQNEAKKVMSTVGDQASEVKAETGAQARRLLDESVTEARTQADSQMTRLGGRLRELADEVQQMAAGSDQSGPATQFAGDLAERGGRAADWLEQHGPDEALAAVRRYARRNPVSFLAAAAGAGLVVGRFARALQAGSPAEDSNAQLRGRSAYGEPGYLQQGPVRAQTEPYDRLVEPTTGPASASGLTGESGSLGTGSMGTGSMGTGSMGTGSMGTGPMDPGSIGDTRR</sequence>
<dbReference type="OrthoDB" id="4578793at2"/>
<protein>
    <submittedName>
        <fullName evidence="2">Uncharacterized protein</fullName>
    </submittedName>
</protein>
<dbReference type="AlphaFoldDB" id="A0A1G6H4B6"/>
<gene>
    <name evidence="2" type="ORF">GA0111570_106167</name>
</gene>
<accession>A0A1G6H4B6</accession>
<proteinExistence type="predicted"/>
<reference evidence="2 3" key="1">
    <citation type="submission" date="2016-06" db="EMBL/GenBank/DDBJ databases">
        <authorList>
            <person name="Olsen C.W."/>
            <person name="Carey S."/>
            <person name="Hinshaw L."/>
            <person name="Karasin A.I."/>
        </authorList>
    </citation>
    <scope>NUCLEOTIDE SEQUENCE [LARGE SCALE GENOMIC DNA]</scope>
    <source>
        <strain evidence="2 3">LZ-22</strain>
    </source>
</reference>
<feature type="compositionally biased region" description="Polar residues" evidence="1">
    <location>
        <begin position="1"/>
        <end position="17"/>
    </location>
</feature>
<feature type="compositionally biased region" description="Gly residues" evidence="1">
    <location>
        <begin position="40"/>
        <end position="60"/>
    </location>
</feature>
<evidence type="ECO:0000313" key="2">
    <source>
        <dbReference type="EMBL" id="SDB89021.1"/>
    </source>
</evidence>
<dbReference type="RefSeq" id="WP_092610706.1">
    <property type="nucleotide sequence ID" value="NZ_FMYF01000006.1"/>
</dbReference>
<evidence type="ECO:0000313" key="3">
    <source>
        <dbReference type="Proteomes" id="UP000199086"/>
    </source>
</evidence>
<feature type="compositionally biased region" description="Gly residues" evidence="1">
    <location>
        <begin position="272"/>
        <end position="295"/>
    </location>
</feature>
<feature type="region of interest" description="Disordered" evidence="1">
    <location>
        <begin position="1"/>
        <end position="107"/>
    </location>
</feature>
<organism evidence="2 3">
    <name type="scientific">Raineyella antarctica</name>
    <dbReference type="NCBI Taxonomy" id="1577474"/>
    <lineage>
        <taxon>Bacteria</taxon>
        <taxon>Bacillati</taxon>
        <taxon>Actinomycetota</taxon>
        <taxon>Actinomycetes</taxon>
        <taxon>Propionibacteriales</taxon>
        <taxon>Propionibacteriaceae</taxon>
        <taxon>Raineyella</taxon>
    </lineage>
</organism>